<dbReference type="RefSeq" id="WP_143917570.1">
    <property type="nucleotide sequence ID" value="NZ_CANLFO010000001.1"/>
</dbReference>
<evidence type="ECO:0000313" key="1">
    <source>
        <dbReference type="EMBL" id="TSE06470.1"/>
    </source>
</evidence>
<reference evidence="1 2" key="1">
    <citation type="submission" date="2019-07" db="EMBL/GenBank/DDBJ databases">
        <title>The draft genome sequence of Aquimarina algiphila M91.</title>
        <authorList>
            <person name="Meng X."/>
        </authorList>
    </citation>
    <scope>NUCLEOTIDE SEQUENCE [LARGE SCALE GENOMIC DNA]</scope>
    <source>
        <strain evidence="1 2">M91</strain>
    </source>
</reference>
<comment type="caution">
    <text evidence="1">The sequence shown here is derived from an EMBL/GenBank/DDBJ whole genome shotgun (WGS) entry which is preliminary data.</text>
</comment>
<proteinExistence type="predicted"/>
<evidence type="ECO:0000313" key="2">
    <source>
        <dbReference type="Proteomes" id="UP000318833"/>
    </source>
</evidence>
<dbReference type="PROSITE" id="PS51257">
    <property type="entry name" value="PROKAR_LIPOPROTEIN"/>
    <property type="match status" value="1"/>
</dbReference>
<accession>A0A554VGG2</accession>
<protein>
    <recommendedName>
        <fullName evidence="3">Lipoprotein</fullName>
    </recommendedName>
</protein>
<keyword evidence="2" id="KW-1185">Reference proteome</keyword>
<dbReference type="EMBL" id="VLNR01000045">
    <property type="protein sequence ID" value="TSE06470.1"/>
    <property type="molecule type" value="Genomic_DNA"/>
</dbReference>
<sequence>MKQKYLLGYSFIALFLIFASCSKDENEIVENGIVESEKVTLEPDFIENDGSEGIEDEVQLEEEEAPSLTENNSKTYGHRRYKLLTPSDVTPADLEACGQTTTMPLLVGSRKIEVGNVNVSNDEENLYLTFKANSNYLMKKVYLYIGAKQNIPFYSNGFPNLRKFNYKAFPYYFGGMKEATYVIPLSSIELDCFEIVAYSKIYSKKSNCFYTSFAYDQTLDQEYTYYNHYYGCVYYGDWIRSFEYCKQTCKADCTEVYGYHEDCGICENGNLNTFFAYSFLDRRGEAGVDVELITSPEGCDITNSEEVGHINISSISETKLKIEYQLSTGYEMCELSFSYGISRFNTPNNYSQQFDTPTTSYSFEIDKLTGANIYLDSKAQITSSN</sequence>
<gene>
    <name evidence="1" type="ORF">FOF46_19280</name>
</gene>
<organism evidence="1 2">
    <name type="scientific">Aquimarina algiphila</name>
    <dbReference type="NCBI Taxonomy" id="2047982"/>
    <lineage>
        <taxon>Bacteria</taxon>
        <taxon>Pseudomonadati</taxon>
        <taxon>Bacteroidota</taxon>
        <taxon>Flavobacteriia</taxon>
        <taxon>Flavobacteriales</taxon>
        <taxon>Flavobacteriaceae</taxon>
        <taxon>Aquimarina</taxon>
    </lineage>
</organism>
<evidence type="ECO:0008006" key="3">
    <source>
        <dbReference type="Google" id="ProtNLM"/>
    </source>
</evidence>
<name>A0A554VGG2_9FLAO</name>
<dbReference type="Proteomes" id="UP000318833">
    <property type="component" value="Unassembled WGS sequence"/>
</dbReference>
<dbReference type="OrthoDB" id="1156462at2"/>
<dbReference type="AlphaFoldDB" id="A0A554VGG2"/>